<dbReference type="InterPro" id="IPR042070">
    <property type="entry name" value="PucR_C-HTH_sf"/>
</dbReference>
<evidence type="ECO:0000313" key="3">
    <source>
        <dbReference type="Proteomes" id="UP000244729"/>
    </source>
</evidence>
<dbReference type="KEGG" id="agm:DCE93_09455"/>
<dbReference type="PANTHER" id="PTHR33744:SF17">
    <property type="entry name" value="CONSERVED PROTEIN"/>
    <property type="match status" value="1"/>
</dbReference>
<evidence type="ECO:0000259" key="1">
    <source>
        <dbReference type="Pfam" id="PF13556"/>
    </source>
</evidence>
<dbReference type="Pfam" id="PF13556">
    <property type="entry name" value="HTH_30"/>
    <property type="match status" value="1"/>
</dbReference>
<feature type="domain" description="PucR C-terminal helix-turn-helix" evidence="1">
    <location>
        <begin position="471"/>
        <end position="528"/>
    </location>
</feature>
<dbReference type="Gene3D" id="1.10.10.2840">
    <property type="entry name" value="PucR C-terminal helix-turn-helix domain"/>
    <property type="match status" value="1"/>
</dbReference>
<dbReference type="PANTHER" id="PTHR33744">
    <property type="entry name" value="CARBOHYDRATE DIACID REGULATOR"/>
    <property type="match status" value="1"/>
</dbReference>
<protein>
    <recommendedName>
        <fullName evidence="1">PucR C-terminal helix-turn-helix domain-containing protein</fullName>
    </recommendedName>
</protein>
<dbReference type="InterPro" id="IPR051448">
    <property type="entry name" value="CdaR-like_regulators"/>
</dbReference>
<evidence type="ECO:0000313" key="2">
    <source>
        <dbReference type="EMBL" id="AWB95857.1"/>
    </source>
</evidence>
<dbReference type="InterPro" id="IPR025736">
    <property type="entry name" value="PucR_C-HTH_dom"/>
</dbReference>
<gene>
    <name evidence="2" type="ORF">DCE93_09455</name>
</gene>
<keyword evidence="3" id="KW-1185">Reference proteome</keyword>
<reference evidence="2 3" key="1">
    <citation type="submission" date="2018-04" db="EMBL/GenBank/DDBJ databases">
        <authorList>
            <person name="Li J."/>
        </authorList>
    </citation>
    <scope>NUCLEOTIDE SEQUENCE [LARGE SCALE GENOMIC DNA]</scope>
    <source>
        <strain evidence="3">30A</strain>
    </source>
</reference>
<accession>A0A2S0WWY2</accession>
<name>A0A2S0WWY2_9MICO</name>
<dbReference type="AlphaFoldDB" id="A0A2S0WWY2"/>
<dbReference type="OrthoDB" id="3190266at2"/>
<sequence>MHSEHPTNSAAGDCPSVGALLERLGGTILTLANPDAELDPAITGLEFFDPASLERVPRGSILLVPSWSTLDAEGRADLLERAASADAPALVFQGGDEQPAPFIGAQRRTAILRLSPYVSWRQLDALVSRFLGENAPGIPTTATTGDHLFALANSLAAVFGGSVAIEDHGRNVLAYSSLPEQLIDGLREQGILQRRVPDSERNLDQYRTLLGAPGVIRFPSSPGEEPRAAIAIRAGSLPLGSIWAIDPEGADLNLPLAVAKTEALVRGANLAAAHLLESWRASESAQRPREEALQRLLLGMSSGEELSVLGASREQPMAVVGFAATSAATSPRLLQQLRSIVDRHSRVRVELALTTIIGDTLYALVSSESGETAYALASETVALARRTLEAPVFAGVSEAARHAGAVAALRVEVDAVLRACIGADRAVARTTEVQPQLVIDAAVDSFAGQPFLRHGALGRSFAAGTTREAELRATLLTWLELGSISAAATALRIHDNSVRYRLQSLQEAWGVDLSDADERLALWLELRAQAFAESRAKS</sequence>
<dbReference type="Proteomes" id="UP000244729">
    <property type="component" value="Chromosome"/>
</dbReference>
<dbReference type="EMBL" id="CP028913">
    <property type="protein sequence ID" value="AWB95857.1"/>
    <property type="molecule type" value="Genomic_DNA"/>
</dbReference>
<proteinExistence type="predicted"/>
<dbReference type="RefSeq" id="WP_108595664.1">
    <property type="nucleotide sequence ID" value="NZ_CP028913.1"/>
</dbReference>
<organism evidence="2 3">
    <name type="scientific">Agromyces badenianii</name>
    <dbReference type="NCBI Taxonomy" id="2080742"/>
    <lineage>
        <taxon>Bacteria</taxon>
        <taxon>Bacillati</taxon>
        <taxon>Actinomycetota</taxon>
        <taxon>Actinomycetes</taxon>
        <taxon>Micrococcales</taxon>
        <taxon>Microbacteriaceae</taxon>
        <taxon>Agromyces</taxon>
    </lineage>
</organism>